<dbReference type="RefSeq" id="WP_154592965.1">
    <property type="nucleotide sequence ID" value="NZ_CP171001.1"/>
</dbReference>
<organism evidence="2 3">
    <name type="scientific">Arsenicicoccus cauae</name>
    <dbReference type="NCBI Taxonomy" id="2663847"/>
    <lineage>
        <taxon>Bacteria</taxon>
        <taxon>Bacillati</taxon>
        <taxon>Actinomycetota</taxon>
        <taxon>Actinomycetes</taxon>
        <taxon>Micrococcales</taxon>
        <taxon>Intrasporangiaceae</taxon>
        <taxon>Arsenicicoccus</taxon>
    </lineage>
</organism>
<protein>
    <submittedName>
        <fullName evidence="2">DegV family EDD domain-containing protein</fullName>
    </submittedName>
</protein>
<gene>
    <name evidence="2" type="ORF">GGG17_06585</name>
</gene>
<comment type="caution">
    <text evidence="2">The sequence shown here is derived from an EMBL/GenBank/DDBJ whole genome shotgun (WGS) entry which is preliminary data.</text>
</comment>
<dbReference type="PANTHER" id="PTHR33434">
    <property type="entry name" value="DEGV DOMAIN-CONTAINING PROTEIN DR_1986-RELATED"/>
    <property type="match status" value="1"/>
</dbReference>
<dbReference type="AlphaFoldDB" id="A0A6I3ISI9"/>
<dbReference type="SUPFAM" id="SSF82549">
    <property type="entry name" value="DAK1/DegV-like"/>
    <property type="match status" value="1"/>
</dbReference>
<name>A0A6I3ISI9_9MICO</name>
<dbReference type="NCBIfam" id="TIGR00762">
    <property type="entry name" value="DegV"/>
    <property type="match status" value="1"/>
</dbReference>
<dbReference type="PANTHER" id="PTHR33434:SF2">
    <property type="entry name" value="FATTY ACID-BINDING PROTEIN TM_1468"/>
    <property type="match status" value="1"/>
</dbReference>
<keyword evidence="1" id="KW-0446">Lipid-binding</keyword>
<keyword evidence="3" id="KW-1185">Reference proteome</keyword>
<proteinExistence type="predicted"/>
<dbReference type="EMBL" id="WLVL01000023">
    <property type="protein sequence ID" value="MTB71639.1"/>
    <property type="molecule type" value="Genomic_DNA"/>
</dbReference>
<evidence type="ECO:0000256" key="1">
    <source>
        <dbReference type="ARBA" id="ARBA00023121"/>
    </source>
</evidence>
<dbReference type="InterPro" id="IPR050270">
    <property type="entry name" value="DegV_domain_contain"/>
</dbReference>
<evidence type="ECO:0000313" key="2">
    <source>
        <dbReference type="EMBL" id="MTB71639.1"/>
    </source>
</evidence>
<dbReference type="Gene3D" id="3.30.1180.10">
    <property type="match status" value="1"/>
</dbReference>
<dbReference type="InterPro" id="IPR043168">
    <property type="entry name" value="DegV_C"/>
</dbReference>
<accession>A0A6I3ISI9</accession>
<dbReference type="Gene3D" id="3.40.50.10170">
    <property type="match status" value="1"/>
</dbReference>
<dbReference type="PROSITE" id="PS51482">
    <property type="entry name" value="DEGV"/>
    <property type="match status" value="1"/>
</dbReference>
<dbReference type="InterPro" id="IPR003797">
    <property type="entry name" value="DegV"/>
</dbReference>
<dbReference type="Pfam" id="PF02645">
    <property type="entry name" value="DegV"/>
    <property type="match status" value="1"/>
</dbReference>
<sequence>MTTLFPSVGLVTDSTGYLPAETVARHGIDVVALVLVADGEQHIEGELAQDQVPGILRRAKKLGTSRPSPAEFLLAYRRAAERGCEQILSIHLSSELSGTVEAAVLAATRSPIPVEVVDSRSIGMAMGFGVLTAAEMVEDGAGAAEAGVAARRRAEDATLTFCVESLDYLRKGGRIGGAAAFFGTALSIKPLLGIDDGHIEPVAKVRTSTRAIKEMVDRSVAAAEACGERGCEIAVHQLDAELRADEVVEALRVRCPAGTPVEVYPLGPVAACHVGPGTTAVVVSPRP</sequence>
<dbReference type="Proteomes" id="UP000431092">
    <property type="component" value="Unassembled WGS sequence"/>
</dbReference>
<evidence type="ECO:0000313" key="3">
    <source>
        <dbReference type="Proteomes" id="UP000431092"/>
    </source>
</evidence>
<reference evidence="2 3" key="1">
    <citation type="submission" date="2019-11" db="EMBL/GenBank/DDBJ databases">
        <title>Whole genome sequencing identifies a novel species of the genus Arsenicicoccus isolated from human blood.</title>
        <authorList>
            <person name="Jeong J.H."/>
            <person name="Kweon O.J."/>
            <person name="Kim H.R."/>
            <person name="Kim T.-H."/>
            <person name="Ha S.-M."/>
            <person name="Lee M.-K."/>
        </authorList>
    </citation>
    <scope>NUCLEOTIDE SEQUENCE [LARGE SCALE GENOMIC DNA]</scope>
    <source>
        <strain evidence="2 3">MKL-02</strain>
    </source>
</reference>
<dbReference type="GO" id="GO:0008289">
    <property type="term" value="F:lipid binding"/>
    <property type="evidence" value="ECO:0007669"/>
    <property type="project" value="UniProtKB-KW"/>
</dbReference>